<evidence type="ECO:0000256" key="2">
    <source>
        <dbReference type="ARBA" id="ARBA00022490"/>
    </source>
</evidence>
<organism evidence="9 10">
    <name type="scientific">Cirrhinus molitorella</name>
    <name type="common">mud carp</name>
    <dbReference type="NCBI Taxonomy" id="172907"/>
    <lineage>
        <taxon>Eukaryota</taxon>
        <taxon>Metazoa</taxon>
        <taxon>Chordata</taxon>
        <taxon>Craniata</taxon>
        <taxon>Vertebrata</taxon>
        <taxon>Euteleostomi</taxon>
        <taxon>Actinopterygii</taxon>
        <taxon>Neopterygii</taxon>
        <taxon>Teleostei</taxon>
        <taxon>Ostariophysi</taxon>
        <taxon>Cypriniformes</taxon>
        <taxon>Cyprinidae</taxon>
        <taxon>Labeoninae</taxon>
        <taxon>Labeonini</taxon>
        <taxon>Cirrhinus</taxon>
    </lineage>
</organism>
<comment type="subcellular location">
    <subcellularLocation>
        <location evidence="1">Cytoplasm</location>
    </subcellularLocation>
</comment>
<dbReference type="Pfam" id="PF05729">
    <property type="entry name" value="NACHT"/>
    <property type="match status" value="1"/>
</dbReference>
<evidence type="ECO:0000256" key="3">
    <source>
        <dbReference type="ARBA" id="ARBA00022614"/>
    </source>
</evidence>
<dbReference type="SMART" id="SM01288">
    <property type="entry name" value="FISNA"/>
    <property type="match status" value="1"/>
</dbReference>
<feature type="compositionally biased region" description="Low complexity" evidence="7">
    <location>
        <begin position="113"/>
        <end position="123"/>
    </location>
</feature>
<keyword evidence="2" id="KW-0963">Cytoplasm</keyword>
<dbReference type="Proteomes" id="UP001558613">
    <property type="component" value="Unassembled WGS sequence"/>
</dbReference>
<dbReference type="InterPro" id="IPR051261">
    <property type="entry name" value="NLR"/>
</dbReference>
<dbReference type="Gene3D" id="3.40.50.300">
    <property type="entry name" value="P-loop containing nucleotide triphosphate hydrolases"/>
    <property type="match status" value="1"/>
</dbReference>
<feature type="compositionally biased region" description="Basic and acidic residues" evidence="7">
    <location>
        <begin position="54"/>
        <end position="68"/>
    </location>
</feature>
<evidence type="ECO:0000256" key="6">
    <source>
        <dbReference type="ARBA" id="ARBA00022840"/>
    </source>
</evidence>
<dbReference type="InterPro" id="IPR007111">
    <property type="entry name" value="NACHT_NTPase"/>
</dbReference>
<dbReference type="PROSITE" id="PS51450">
    <property type="entry name" value="LRR"/>
    <property type="match status" value="4"/>
</dbReference>
<dbReference type="SUPFAM" id="SSF52047">
    <property type="entry name" value="RNI-like"/>
    <property type="match status" value="11"/>
</dbReference>
<accession>A0ABR3LH24</accession>
<dbReference type="Pfam" id="PF17776">
    <property type="entry name" value="NLRC4_HD2"/>
    <property type="match status" value="1"/>
</dbReference>
<keyword evidence="5" id="KW-0547">Nucleotide-binding</keyword>
<dbReference type="PROSITE" id="PS50837">
    <property type="entry name" value="NACHT"/>
    <property type="match status" value="1"/>
</dbReference>
<evidence type="ECO:0000259" key="8">
    <source>
        <dbReference type="PROSITE" id="PS50837"/>
    </source>
</evidence>
<dbReference type="InterPro" id="IPR032675">
    <property type="entry name" value="LRR_dom_sf"/>
</dbReference>
<reference evidence="9 10" key="1">
    <citation type="submission" date="2023-09" db="EMBL/GenBank/DDBJ databases">
        <authorList>
            <person name="Wang M."/>
        </authorList>
    </citation>
    <scope>NUCLEOTIDE SEQUENCE [LARGE SCALE GENOMIC DNA]</scope>
    <source>
        <strain evidence="9">GT-2023</strain>
        <tissue evidence="9">Liver</tissue>
    </source>
</reference>
<keyword evidence="4" id="KW-0677">Repeat</keyword>
<feature type="region of interest" description="Disordered" evidence="7">
    <location>
        <begin position="1"/>
        <end position="148"/>
    </location>
</feature>
<evidence type="ECO:0000256" key="1">
    <source>
        <dbReference type="ARBA" id="ARBA00004496"/>
    </source>
</evidence>
<evidence type="ECO:0000256" key="7">
    <source>
        <dbReference type="SAM" id="MobiDB-lite"/>
    </source>
</evidence>
<dbReference type="Pfam" id="PF14484">
    <property type="entry name" value="FISNA"/>
    <property type="match status" value="1"/>
</dbReference>
<dbReference type="InterPro" id="IPR027417">
    <property type="entry name" value="P-loop_NTPase"/>
</dbReference>
<dbReference type="Gene3D" id="3.80.10.10">
    <property type="entry name" value="Ribonuclease Inhibitor"/>
    <property type="match status" value="17"/>
</dbReference>
<feature type="compositionally biased region" description="Polar residues" evidence="7">
    <location>
        <begin position="79"/>
        <end position="88"/>
    </location>
</feature>
<gene>
    <name evidence="9" type="ORF">QQF64_019446</name>
</gene>
<feature type="compositionally biased region" description="Basic and acidic residues" evidence="7">
    <location>
        <begin position="89"/>
        <end position="112"/>
    </location>
</feature>
<dbReference type="InterPro" id="IPR001611">
    <property type="entry name" value="Leu-rich_rpt"/>
</dbReference>
<feature type="non-terminal residue" evidence="9">
    <location>
        <position position="1"/>
    </location>
</feature>
<sequence length="3758" mass="416082">EGSGSDVFSSVSVKSDWSKDEPPKFSEKKTSSTKSVLRERSGSDVFSSASVKSDWSKDEPPKFSEKKSSSTKRLRSGSDVFSSTSVKSDWSKDEPPKFSEKKPSSTERERSGSDVFSSVSVKSDWSKDEPPKFREKKTSSTKSNKGQKTTVDIGAEFTRWKTLKDQRGMKTDVELATFLLNRIHYEKSDIQNYRFKKNFREGLVWIFQDLEYKIIVFLKTELEKFKKILRKENTQYFVQDIMKDMCSVKEAALDITLYFLKRMEQNELADTLKDELVFIHQRQLKSNLKKKYQCVFEGIAKHGDSTLLKNIYTDLYITQGCSEQVNTEHEVRQIEVASRRAESQEIQVECRNLFKAPENDKPIRTVLTKGVAGIGKSISVQKFILDWADGKENQDISFIFPLPFREINLKEKENIDLLSLVSQFFPETKGLNLTRNDKFKVLFILDGLDECRLPLNFKGNGTWHDVSSPASLDVLLTNLIKGNLLPSAHIWITTRPAAASKIPPECIDRVSEVRGFNDSQKEEYFRKRFTDENQAKEIIDHVKQSKTLFIMCHIPVFCWISATVLQNILEEKKFKDLENNQADDTSKETNSEDTPKTLTQMYTHFLRFQMLQSRRKDNEEYTLDCSWDERAILSLGKLAFDQLEKNNLIFYDTDLEACGIDSKASVYSSMCTQIFKKERGITVHTMYCFVHMSIQEFIAALYAHLILDKNKKNAFVHESTKNEKQNDTMIDLLKTAVDKALESANGHLDLFLRFLLGLSLESKKTLLRGLLTQQDGSDQSIEEIVQYIKLKFENNLSPDRSINLFYCLNELNDQTLVNDIQTYLREGSLASSDLSPAEWSALVFVLLTSKKEMEEFELQKFKKSDECLIRLSPVIKTSKKALLNDCNLTDKSCLALAPVLGSDTSLKELNMNNNNLQDSGVKCLCTGITNNKKCELEQLRLSKCALTEESCSALASVLSLASSNLKDLDLSNNKLQDLGVKLLSDGLKENCNLEKIRLSNCSITEEGYKALASALRSNPSHLIELDLTGNDPGQSGVKELDDLLQDPNFQLNKLKFLDSDADEACQYVGGIVGKNPLLLKELNLSEYELGDTQVKKIAALLQDKHCTLNTLKLNNNSITKEGCIALTSAFNSNPFNLIELDLSGNKLGNSGIEKICLLLKNTLCILEKLKLSDCSITEEGYKTLTSSLKSNSYLIELDLTGNDPGQSGVEGLIDLQRDGCCKLKTIRFLKCPAAQKACEHLTEVLCTNPLVLKELDLSEDKLRGLDGEKLSALLMDSHSKVEKIKLNNCELTEKSCSVLATVLSSKTILKEMDLNNSRLLNSGVKKICEGLKNPVCELKILKLSDCSITEKGYKALASALRSNPSHLTELDLTENDPGESGVEELSDLLQSHCYSLKTLQFLQSPDAEEACKYLTEVLHIKNPLLLRELNLSEHEIEDIRVNQITALLLDKHCKLKILTLRKCGLTKESCSALATVLRSNPSLKELDVSNNNLQDSGVKKLQNGLENTKCTLQKLRLSYCSITEEGYKALSSALRSNPSHLIELDLTGNDPGQSGVKELNDLKQDPNYSLETLSFLDSAAEKACQYVNRVMGGNLLLLKELNLSEHKLGPYGLEKLAIVLQDKHCKLSTLILNNSNITDKDCRVLTTALNSNPSNLTELNLSGTKLRNSGIKIFSTLFKNEQCRLKKLKFNSNGITEQGCAALTSAFISNHLNLIELDLSGNKLGNSGVTEICTLLTNSQCTLQILRLSDCSITEEGYKALASALRSNPSHLIELDLTGNDPGQSGVKELNDLLQDPNYNLKLRFLGPAADEAYQYVAGIVGKNPLLLSDLNLSECELGDTQVNQIAALLQDKHCKLNTVKLNNNCITEEGCAALTSAFNSNPSILTELDLSGNQLENSGIKKICHLVENKQCRLEKLKLSDCSITEEGYKALASALKSNPSHLKELDLTGNDPGQSGVKQLIALLPDGRYKLNTIRFLRSPAAQEACEYLTEVLQISPLVLTELDLSEDKLGDLDGEKLSALLMDSHSKLEKMKLNNCKWIEKSCSVLATVLSSKTILKETDLNNSRLLDSGVKEICEGLKNSVCELKILKLSQCDLTDESCSALASVLNSDSSSLKDLDLSNNNLEDSGVMLLSDGLKENCKLEKLCLSNCNVTEEGYKALASALRSNPSHLIELDLSGNDPGQSGVKELDDLLQDPNCQLKTLRFLGPVAEEACQFVTEIMGKNPLLLKELNLNKCELGDTQMNQIAALLQDKHCKLSTVTLNNNSITEKGFDALTSAFNSNPSNLIELDLSGNALGKTRIEKICNLLENPQCRLKKLKLSDCSITGESYTILTSFLKSNSHLMELDLTGNDPGKNGVKNVIDLLQSVMCKLQTVRFLKSSAAQEACDYLSRVLGINPLVLTELDLSEDKLGDLDGEKLSALLIDSHSKVEKMKLNNCKLTGKNCSVLATVLSKTTLKEMDLNNSCLLDSGVKEICEGLQKSKLKILKLSNCSITEEGYKALASALKSNSNLTELDLTGNDPGETGVKQLSDLQKAQKGWVFSETLKTLRFLSPAAEEACQYVTGIVKENPLLLRELNLNKHELGDTRVNQIAVLLQDKHCKLKTLQLRDCGLTEESCSALATVLISNPSLKELDMSNNNLRNSGVKKLGLENTNCTLQKLRLSNCSITEEGYIALASALRSNPSHLIELDLIGNDPGQSGVKELDGLLLDPNCQLNTLRFLGPAADEACQYVTGIVGKNLLLLRELNLGKRNLADTRVNQIAALLQDNHCKLKTLILNNNNITAEGCATLTSAFNLNPSNLIELDLSGNPLGNSGMKNFCSLLENTQFRLEKLKLHDCGLTEESCSALSKVLISNHSLKELDMSNNNLQDSGVKKLQNGLQDKNCTLQNLRLSNCSITEEGYKALTSALRSNPSHLIELDLTGNDPGQSGVKELNDLLQDPNCQLKTLRFLGPAADEACQYVTGIVGKNPLLLRELNLNKHELGDTQVNQITALLQDKHCKLNTLQLSNNSITAEGCAALTTAFNSNPSNLIELDLSGNKLQNIGIEKICPLFKNKQCKMGKLKLSDCSITEGGYKALASALRSNSSHLIELDLTGNDPGQSGVKELDSLLQNKRSKLKNIRFLKSPAAQKACDHLTKVLGKSPLLLKELDLSEDKLGDLGWEKLSALLMDSHSKVETMKLNNCKLTEKSCQVLATVLSSKTILKEMDLNNSHLLDSGVKAICEGLKNTVCELKILKLNNCALTEESCSVLTSVLSSDSSSLKEVDLSNNNLKDSGVKLLSDALKENCKLEKLRFSNCCITEEGYKTLASTLSSNPSGLIELDLTGNDPGQSGVKELSDLLQNPKCRLKTLRFLGPAADEAYKYLNKVLNIKNVLLLRDLKLSKHELEDTRVNQIAALLQDKHCKLNTLILKNNRITEDGCAALIAAFNSNPSNLKELDLSENKLGNIGMEKICLLVKNPQCKLEKLILSDCSITEESYKALASNLRSNPSHLKELDLTGNDPGQSGVKEFKKLQDGRYVFTIRLLKSPAAEEACAYLTKVLQISPLLLTELDLSEDKLGDLDGEKLSALLMDSHCKLEKIKLNNCKQTEKICRVLATVLSSKTILKEMDLNNSRLLDSGVKEICEGLKNPVCELKILRLSNCGISEDGYKALASALRSNPSHLIELDLTGNDPGQSGVKELSDLLQDQYNSLKKLRLLQSPDAEEACKYLTNVLDKNPLLLRELNLSEHKLGNTRMNQITALLQDKHCQLNTL</sequence>
<dbReference type="Pfam" id="PF13516">
    <property type="entry name" value="LRR_6"/>
    <property type="match status" value="23"/>
</dbReference>
<evidence type="ECO:0000313" key="10">
    <source>
        <dbReference type="Proteomes" id="UP001558613"/>
    </source>
</evidence>
<feature type="compositionally biased region" description="Basic and acidic residues" evidence="7">
    <location>
        <begin position="124"/>
        <end position="138"/>
    </location>
</feature>
<dbReference type="InterPro" id="IPR041075">
    <property type="entry name" value="NOD1/2_WH"/>
</dbReference>
<evidence type="ECO:0000256" key="4">
    <source>
        <dbReference type="ARBA" id="ARBA00022737"/>
    </source>
</evidence>
<feature type="compositionally biased region" description="Low complexity" evidence="7">
    <location>
        <begin position="1"/>
        <end position="15"/>
    </location>
</feature>
<dbReference type="SMART" id="SM00365">
    <property type="entry name" value="LRR_SD22"/>
    <property type="match status" value="10"/>
</dbReference>
<feature type="non-terminal residue" evidence="9">
    <location>
        <position position="3758"/>
    </location>
</feature>
<dbReference type="InterPro" id="IPR041267">
    <property type="entry name" value="NLRP_HD2"/>
</dbReference>
<dbReference type="SMART" id="SM00368">
    <property type="entry name" value="LRR_RI"/>
    <property type="match status" value="76"/>
</dbReference>
<keyword evidence="3" id="KW-0433">Leucine-rich repeat</keyword>
<feature type="compositionally biased region" description="Polar residues" evidence="7">
    <location>
        <begin position="44"/>
        <end position="53"/>
    </location>
</feature>
<dbReference type="EMBL" id="JAYMGO010000022">
    <property type="protein sequence ID" value="KAL1251650.1"/>
    <property type="molecule type" value="Genomic_DNA"/>
</dbReference>
<dbReference type="InterPro" id="IPR006553">
    <property type="entry name" value="Leu-rich_rpt_Cys-con_subtyp"/>
</dbReference>
<dbReference type="SMART" id="SM00367">
    <property type="entry name" value="LRR_CC"/>
    <property type="match status" value="19"/>
</dbReference>
<dbReference type="Pfam" id="PF17779">
    <property type="entry name" value="WHD_NOD2"/>
    <property type="match status" value="1"/>
</dbReference>
<keyword evidence="6" id="KW-0067">ATP-binding</keyword>
<evidence type="ECO:0000256" key="5">
    <source>
        <dbReference type="ARBA" id="ARBA00022741"/>
    </source>
</evidence>
<dbReference type="InterPro" id="IPR029495">
    <property type="entry name" value="NACHT-assoc"/>
</dbReference>
<protein>
    <recommendedName>
        <fullName evidence="8">NACHT domain-containing protein</fullName>
    </recommendedName>
</protein>
<evidence type="ECO:0000313" key="9">
    <source>
        <dbReference type="EMBL" id="KAL1251650.1"/>
    </source>
</evidence>
<keyword evidence="10" id="KW-1185">Reference proteome</keyword>
<comment type="caution">
    <text evidence="9">The sequence shown here is derived from an EMBL/GenBank/DDBJ whole genome shotgun (WGS) entry which is preliminary data.</text>
</comment>
<feature type="domain" description="NACHT" evidence="8">
    <location>
        <begin position="364"/>
        <end position="498"/>
    </location>
</feature>
<dbReference type="PANTHER" id="PTHR24106">
    <property type="entry name" value="NACHT, LRR AND CARD DOMAINS-CONTAINING"/>
    <property type="match status" value="1"/>
</dbReference>
<name>A0ABR3LH24_9TELE</name>
<feature type="compositionally biased region" description="Basic and acidic residues" evidence="7">
    <location>
        <begin position="16"/>
        <end position="42"/>
    </location>
</feature>
<proteinExistence type="predicted"/>